<accession>A0A9W9RYN3</accession>
<proteinExistence type="predicted"/>
<evidence type="ECO:0008006" key="3">
    <source>
        <dbReference type="Google" id="ProtNLM"/>
    </source>
</evidence>
<dbReference type="EMBL" id="JAPZBS010000007">
    <property type="protein sequence ID" value="KAJ5368631.1"/>
    <property type="molecule type" value="Genomic_DNA"/>
</dbReference>
<dbReference type="OrthoDB" id="4425169at2759"/>
<evidence type="ECO:0000313" key="1">
    <source>
        <dbReference type="EMBL" id="KAJ5368631.1"/>
    </source>
</evidence>
<keyword evidence="2" id="KW-1185">Reference proteome</keyword>
<dbReference type="Proteomes" id="UP001147782">
    <property type="component" value="Unassembled WGS sequence"/>
</dbReference>
<dbReference type="AlphaFoldDB" id="A0A9W9RYN3"/>
<dbReference type="SUPFAM" id="SSF54909">
    <property type="entry name" value="Dimeric alpha+beta barrel"/>
    <property type="match status" value="1"/>
</dbReference>
<protein>
    <recommendedName>
        <fullName evidence="3">ABM domain-containing protein</fullName>
    </recommendedName>
</protein>
<reference evidence="1" key="2">
    <citation type="journal article" date="2023" name="IMA Fungus">
        <title>Comparative genomic study of the Penicillium genus elucidates a diverse pangenome and 15 lateral gene transfer events.</title>
        <authorList>
            <person name="Petersen C."/>
            <person name="Sorensen T."/>
            <person name="Nielsen M.R."/>
            <person name="Sondergaard T.E."/>
            <person name="Sorensen J.L."/>
            <person name="Fitzpatrick D.A."/>
            <person name="Frisvad J.C."/>
            <person name="Nielsen K.L."/>
        </authorList>
    </citation>
    <scope>NUCLEOTIDE SEQUENCE</scope>
    <source>
        <strain evidence="1">IBT 29864</strain>
    </source>
</reference>
<gene>
    <name evidence="1" type="ORF">N7496_008391</name>
</gene>
<comment type="caution">
    <text evidence="1">The sequence shown here is derived from an EMBL/GenBank/DDBJ whole genome shotgun (WGS) entry which is preliminary data.</text>
</comment>
<evidence type="ECO:0000313" key="2">
    <source>
        <dbReference type="Proteomes" id="UP001147782"/>
    </source>
</evidence>
<organism evidence="1 2">
    <name type="scientific">Penicillium cataractarum</name>
    <dbReference type="NCBI Taxonomy" id="2100454"/>
    <lineage>
        <taxon>Eukaryota</taxon>
        <taxon>Fungi</taxon>
        <taxon>Dikarya</taxon>
        <taxon>Ascomycota</taxon>
        <taxon>Pezizomycotina</taxon>
        <taxon>Eurotiomycetes</taxon>
        <taxon>Eurotiomycetidae</taxon>
        <taxon>Eurotiales</taxon>
        <taxon>Aspergillaceae</taxon>
        <taxon>Penicillium</taxon>
    </lineage>
</organism>
<dbReference type="RefSeq" id="XP_056553373.1">
    <property type="nucleotide sequence ID" value="XM_056701310.1"/>
</dbReference>
<dbReference type="Gene3D" id="3.30.70.100">
    <property type="match status" value="1"/>
</dbReference>
<dbReference type="GeneID" id="81440489"/>
<sequence>MAITELIFPKIKPDQASLDEIERDWPIISKRLTDPNPGVLCAYRGWVLTENGRNVREEHREFLLFEWEKIESFHAFIVSEQFKNFAASIRHLVTGPPTLQLFDTNLSPKDAASASSIEIFRVTVPNAENAETALKTWEAISQKAKERYGDKVSVTYGKSQNLDDEVVAGIIGWSKLEDCVPNNQEPALVDSLESLKCLGELSNITVEIEPMDLPPS</sequence>
<name>A0A9W9RYN3_9EURO</name>
<dbReference type="InterPro" id="IPR011008">
    <property type="entry name" value="Dimeric_a/b-barrel"/>
</dbReference>
<reference evidence="1" key="1">
    <citation type="submission" date="2022-11" db="EMBL/GenBank/DDBJ databases">
        <authorList>
            <person name="Petersen C."/>
        </authorList>
    </citation>
    <scope>NUCLEOTIDE SEQUENCE</scope>
    <source>
        <strain evidence="1">IBT 29864</strain>
    </source>
</reference>